<proteinExistence type="predicted"/>
<dbReference type="AlphaFoldDB" id="A0AAP8SNC1"/>
<feature type="signal peptide" evidence="2">
    <location>
        <begin position="1"/>
        <end position="24"/>
    </location>
</feature>
<name>A0AAP8SNC1_9GAMM</name>
<keyword evidence="4" id="KW-1185">Reference proteome</keyword>
<comment type="caution">
    <text evidence="3">The sequence shown here is derived from an EMBL/GenBank/DDBJ whole genome shotgun (WGS) entry which is preliminary data.</text>
</comment>
<dbReference type="EMBL" id="PKUR01000003">
    <property type="protein sequence ID" value="PLW85938.1"/>
    <property type="molecule type" value="Genomic_DNA"/>
</dbReference>
<keyword evidence="2" id="KW-0732">Signal</keyword>
<sequence length="221" mass="25358">MKITEYLTLGAFVAALLFGSTAQAANLYRYKNDQGNTVVDDHVPPEHVKKGYEILNSKGVVVGVVPRELTPEEQKMADAEERRAARAKAEEQRLREWDESLLLRYSTIEDIEAAQERALMDLRIRVSILKGNKRSLKQQIENYQTQAAEMERLGQKVDDKRLQAIDDLQREVAATDKAIAEREREIQSVNAGYAADIERFTMLLDMVEFRRQQSLKKDDPY</sequence>
<keyword evidence="1" id="KW-0175">Coiled coil</keyword>
<evidence type="ECO:0000256" key="1">
    <source>
        <dbReference type="SAM" id="Coils"/>
    </source>
</evidence>
<evidence type="ECO:0000256" key="2">
    <source>
        <dbReference type="SAM" id="SignalP"/>
    </source>
</evidence>
<feature type="chain" id="PRO_5042817459" description="DUF4124 domain-containing protein" evidence="2">
    <location>
        <begin position="25"/>
        <end position="221"/>
    </location>
</feature>
<reference evidence="3 4" key="1">
    <citation type="submission" date="2018-01" db="EMBL/GenBank/DDBJ databases">
        <title>The draft genome sequence of Halioglobus japonicus S1-36.</title>
        <authorList>
            <person name="Du Z.-J."/>
            <person name="Shi M.-J."/>
        </authorList>
    </citation>
    <scope>NUCLEOTIDE SEQUENCE [LARGE SCALE GENOMIC DNA]</scope>
    <source>
        <strain evidence="3 4">S1-36</strain>
    </source>
</reference>
<feature type="coiled-coil region" evidence="1">
    <location>
        <begin position="119"/>
        <end position="185"/>
    </location>
</feature>
<evidence type="ECO:0000313" key="3">
    <source>
        <dbReference type="EMBL" id="PLW85938.1"/>
    </source>
</evidence>
<protein>
    <recommendedName>
        <fullName evidence="5">DUF4124 domain-containing protein</fullName>
    </recommendedName>
</protein>
<dbReference type="RefSeq" id="WP_084201031.1">
    <property type="nucleotide sequence ID" value="NZ_BMYL01000007.1"/>
</dbReference>
<organism evidence="3 4">
    <name type="scientific">Halioglobus japonicus</name>
    <dbReference type="NCBI Taxonomy" id="930805"/>
    <lineage>
        <taxon>Bacteria</taxon>
        <taxon>Pseudomonadati</taxon>
        <taxon>Pseudomonadota</taxon>
        <taxon>Gammaproteobacteria</taxon>
        <taxon>Cellvibrionales</taxon>
        <taxon>Halieaceae</taxon>
        <taxon>Halioglobus</taxon>
    </lineage>
</organism>
<dbReference type="Proteomes" id="UP000235162">
    <property type="component" value="Unassembled WGS sequence"/>
</dbReference>
<dbReference type="KEGG" id="hja:BST95_03275"/>
<evidence type="ECO:0000313" key="4">
    <source>
        <dbReference type="Proteomes" id="UP000235162"/>
    </source>
</evidence>
<gene>
    <name evidence="3" type="ORF">C0029_11845</name>
</gene>
<evidence type="ECO:0008006" key="5">
    <source>
        <dbReference type="Google" id="ProtNLM"/>
    </source>
</evidence>
<accession>A0AAP8SNC1</accession>